<organism evidence="1 2">
    <name type="scientific">Gracilariopsis chorda</name>
    <dbReference type="NCBI Taxonomy" id="448386"/>
    <lineage>
        <taxon>Eukaryota</taxon>
        <taxon>Rhodophyta</taxon>
        <taxon>Florideophyceae</taxon>
        <taxon>Rhodymeniophycidae</taxon>
        <taxon>Gracilariales</taxon>
        <taxon>Gracilariaceae</taxon>
        <taxon>Gracilariopsis</taxon>
    </lineage>
</organism>
<name>A0A2V3IXM2_9FLOR</name>
<accession>A0A2V3IXM2</accession>
<sequence>MGPGGLFARVAQWLANEVIVKGLANNPAFQRFAVRSSQQAKELSKTAAEAAKNMSESETFVQLKRESEALRLQARDFASALREEITDSVRKAGEGRSSQPPSQRK</sequence>
<keyword evidence="2" id="KW-1185">Reference proteome</keyword>
<dbReference type="PANTHER" id="PTHR34966:SF1">
    <property type="entry name" value="OS04G0508100 PROTEIN"/>
    <property type="match status" value="1"/>
</dbReference>
<evidence type="ECO:0000313" key="1">
    <source>
        <dbReference type="EMBL" id="PXF46892.1"/>
    </source>
</evidence>
<dbReference type="AlphaFoldDB" id="A0A2V3IXM2"/>
<comment type="caution">
    <text evidence="1">The sequence shown here is derived from an EMBL/GenBank/DDBJ whole genome shotgun (WGS) entry which is preliminary data.</text>
</comment>
<dbReference type="OrthoDB" id="5847at2759"/>
<protein>
    <submittedName>
        <fullName evidence="1">Uncharacterized protein</fullName>
    </submittedName>
</protein>
<proteinExistence type="predicted"/>
<dbReference type="PANTHER" id="PTHR34966">
    <property type="entry name" value="OSJNBA0043L24.15 PROTEIN"/>
    <property type="match status" value="1"/>
</dbReference>
<evidence type="ECO:0000313" key="2">
    <source>
        <dbReference type="Proteomes" id="UP000247409"/>
    </source>
</evidence>
<reference evidence="1 2" key="1">
    <citation type="journal article" date="2018" name="Mol. Biol. Evol.">
        <title>Analysis of the draft genome of the red seaweed Gracilariopsis chorda provides insights into genome size evolution in Rhodophyta.</title>
        <authorList>
            <person name="Lee J."/>
            <person name="Yang E.C."/>
            <person name="Graf L."/>
            <person name="Yang J.H."/>
            <person name="Qiu H."/>
            <person name="Zel Zion U."/>
            <person name="Chan C.X."/>
            <person name="Stephens T.G."/>
            <person name="Weber A.P.M."/>
            <person name="Boo G.H."/>
            <person name="Boo S.M."/>
            <person name="Kim K.M."/>
            <person name="Shin Y."/>
            <person name="Jung M."/>
            <person name="Lee S.J."/>
            <person name="Yim H.S."/>
            <person name="Lee J.H."/>
            <person name="Bhattacharya D."/>
            <person name="Yoon H.S."/>
        </authorList>
    </citation>
    <scope>NUCLEOTIDE SEQUENCE [LARGE SCALE GENOMIC DNA]</scope>
    <source>
        <strain evidence="1 2">SKKU-2015</strain>
        <tissue evidence="1">Whole body</tissue>
    </source>
</reference>
<dbReference type="Proteomes" id="UP000247409">
    <property type="component" value="Unassembled WGS sequence"/>
</dbReference>
<dbReference type="EMBL" id="NBIV01000032">
    <property type="protein sequence ID" value="PXF46892.1"/>
    <property type="molecule type" value="Genomic_DNA"/>
</dbReference>
<gene>
    <name evidence="1" type="ORF">BWQ96_03421</name>
</gene>